<sequence>MSLAHHLNELAQANSDGLLNDDEYRLLRQSLFDQHASTAVIPVETPLVPVAKVHVQLRSSSFTSASSLSSNQKSPRHSENPILPQATPRPKSTVSFGVANLLRRATGCKTPIHDTHDSLHIKTHADPPKRTVLPRILHRKPSNITPIRTEPFPSISAKYPSLRSPRIAHIRSQDSLSQLSPGPRTPLPASLSLFDDASVFDDGGFYTSADIRNTITATQAELLRLMGAFDDLESTTVARIHGQTAHRPPNLLLEGKEWRDPDRRRNPPQSPRRIDKSDSFSIHSATSSLSQSRSSTFTKPTLASPLSLHFRTSSISIRRKNSVSSVSSQGHASRLGSPSSLSVNGPSSLSRSTGHLPLTSVRETSSSTNHAAPEDDPELIDVRRRREGVSARYTARLDYLRAKLKGAELHEKLMRK</sequence>
<dbReference type="STRING" id="68775.A0A5C3M6V8"/>
<feature type="region of interest" description="Disordered" evidence="1">
    <location>
        <begin position="319"/>
        <end position="383"/>
    </location>
</feature>
<feature type="region of interest" description="Disordered" evidence="1">
    <location>
        <begin position="240"/>
        <end position="300"/>
    </location>
</feature>
<feature type="region of interest" description="Disordered" evidence="1">
    <location>
        <begin position="61"/>
        <end position="91"/>
    </location>
</feature>
<dbReference type="OrthoDB" id="3367070at2759"/>
<evidence type="ECO:0000313" key="2">
    <source>
        <dbReference type="EMBL" id="TFK40126.1"/>
    </source>
</evidence>
<gene>
    <name evidence="2" type="ORF">BDQ12DRAFT_680386</name>
</gene>
<feature type="compositionally biased region" description="Low complexity" evidence="1">
    <location>
        <begin position="284"/>
        <end position="298"/>
    </location>
</feature>
<keyword evidence="3" id="KW-1185">Reference proteome</keyword>
<dbReference type="Proteomes" id="UP000308652">
    <property type="component" value="Unassembled WGS sequence"/>
</dbReference>
<evidence type="ECO:0000256" key="1">
    <source>
        <dbReference type="SAM" id="MobiDB-lite"/>
    </source>
</evidence>
<feature type="compositionally biased region" description="Low complexity" evidence="1">
    <location>
        <begin position="335"/>
        <end position="352"/>
    </location>
</feature>
<reference evidence="2 3" key="1">
    <citation type="journal article" date="2019" name="Nat. Ecol. Evol.">
        <title>Megaphylogeny resolves global patterns of mushroom evolution.</title>
        <authorList>
            <person name="Varga T."/>
            <person name="Krizsan K."/>
            <person name="Foldi C."/>
            <person name="Dima B."/>
            <person name="Sanchez-Garcia M."/>
            <person name="Sanchez-Ramirez S."/>
            <person name="Szollosi G.J."/>
            <person name="Szarkandi J.G."/>
            <person name="Papp V."/>
            <person name="Albert L."/>
            <person name="Andreopoulos W."/>
            <person name="Angelini C."/>
            <person name="Antonin V."/>
            <person name="Barry K.W."/>
            <person name="Bougher N.L."/>
            <person name="Buchanan P."/>
            <person name="Buyck B."/>
            <person name="Bense V."/>
            <person name="Catcheside P."/>
            <person name="Chovatia M."/>
            <person name="Cooper J."/>
            <person name="Damon W."/>
            <person name="Desjardin D."/>
            <person name="Finy P."/>
            <person name="Geml J."/>
            <person name="Haridas S."/>
            <person name="Hughes K."/>
            <person name="Justo A."/>
            <person name="Karasinski D."/>
            <person name="Kautmanova I."/>
            <person name="Kiss B."/>
            <person name="Kocsube S."/>
            <person name="Kotiranta H."/>
            <person name="LaButti K.M."/>
            <person name="Lechner B.E."/>
            <person name="Liimatainen K."/>
            <person name="Lipzen A."/>
            <person name="Lukacs Z."/>
            <person name="Mihaltcheva S."/>
            <person name="Morgado L.N."/>
            <person name="Niskanen T."/>
            <person name="Noordeloos M.E."/>
            <person name="Ohm R.A."/>
            <person name="Ortiz-Santana B."/>
            <person name="Ovrebo C."/>
            <person name="Racz N."/>
            <person name="Riley R."/>
            <person name="Savchenko A."/>
            <person name="Shiryaev A."/>
            <person name="Soop K."/>
            <person name="Spirin V."/>
            <person name="Szebenyi C."/>
            <person name="Tomsovsky M."/>
            <person name="Tulloss R.E."/>
            <person name="Uehling J."/>
            <person name="Grigoriev I.V."/>
            <person name="Vagvolgyi C."/>
            <person name="Papp T."/>
            <person name="Martin F.M."/>
            <person name="Miettinen O."/>
            <person name="Hibbett D.S."/>
            <person name="Nagy L.G."/>
        </authorList>
    </citation>
    <scope>NUCLEOTIDE SEQUENCE [LARGE SCALE GENOMIC DNA]</scope>
    <source>
        <strain evidence="2 3">CBS 166.37</strain>
    </source>
</reference>
<evidence type="ECO:0000313" key="3">
    <source>
        <dbReference type="Proteomes" id="UP000308652"/>
    </source>
</evidence>
<feature type="compositionally biased region" description="Low complexity" evidence="1">
    <location>
        <begin position="61"/>
        <end position="70"/>
    </location>
</feature>
<dbReference type="EMBL" id="ML213597">
    <property type="protein sequence ID" value="TFK40126.1"/>
    <property type="molecule type" value="Genomic_DNA"/>
</dbReference>
<protein>
    <submittedName>
        <fullName evidence="2">Uncharacterized protein</fullName>
    </submittedName>
</protein>
<dbReference type="AlphaFoldDB" id="A0A5C3M6V8"/>
<organism evidence="2 3">
    <name type="scientific">Crucibulum laeve</name>
    <dbReference type="NCBI Taxonomy" id="68775"/>
    <lineage>
        <taxon>Eukaryota</taxon>
        <taxon>Fungi</taxon>
        <taxon>Dikarya</taxon>
        <taxon>Basidiomycota</taxon>
        <taxon>Agaricomycotina</taxon>
        <taxon>Agaricomycetes</taxon>
        <taxon>Agaricomycetidae</taxon>
        <taxon>Agaricales</taxon>
        <taxon>Agaricineae</taxon>
        <taxon>Nidulariaceae</taxon>
        <taxon>Crucibulum</taxon>
    </lineage>
</organism>
<name>A0A5C3M6V8_9AGAR</name>
<accession>A0A5C3M6V8</accession>
<proteinExistence type="predicted"/>
<feature type="compositionally biased region" description="Basic and acidic residues" evidence="1">
    <location>
        <begin position="254"/>
        <end position="265"/>
    </location>
</feature>
<feature type="compositionally biased region" description="Polar residues" evidence="1">
    <location>
        <begin position="361"/>
        <end position="370"/>
    </location>
</feature>